<evidence type="ECO:0000313" key="2">
    <source>
        <dbReference type="Proteomes" id="UP000015453"/>
    </source>
</evidence>
<keyword evidence="2" id="KW-1185">Reference proteome</keyword>
<name>S8DVE3_9LAMI</name>
<dbReference type="AlphaFoldDB" id="S8DVE3"/>
<organism evidence="1 2">
    <name type="scientific">Genlisea aurea</name>
    <dbReference type="NCBI Taxonomy" id="192259"/>
    <lineage>
        <taxon>Eukaryota</taxon>
        <taxon>Viridiplantae</taxon>
        <taxon>Streptophyta</taxon>
        <taxon>Embryophyta</taxon>
        <taxon>Tracheophyta</taxon>
        <taxon>Spermatophyta</taxon>
        <taxon>Magnoliopsida</taxon>
        <taxon>eudicotyledons</taxon>
        <taxon>Gunneridae</taxon>
        <taxon>Pentapetalae</taxon>
        <taxon>asterids</taxon>
        <taxon>lamiids</taxon>
        <taxon>Lamiales</taxon>
        <taxon>Lentibulariaceae</taxon>
        <taxon>Genlisea</taxon>
    </lineage>
</organism>
<comment type="caution">
    <text evidence="1">The sequence shown here is derived from an EMBL/GenBank/DDBJ whole genome shotgun (WGS) entry which is preliminary data.</text>
</comment>
<dbReference type="Proteomes" id="UP000015453">
    <property type="component" value="Unassembled WGS sequence"/>
</dbReference>
<evidence type="ECO:0000313" key="1">
    <source>
        <dbReference type="EMBL" id="EPS67158.1"/>
    </source>
</evidence>
<sequence length="53" mass="6178">MPQDQKTHAAHISCSEVHHQFLCFFRSSDADMRRDMIRGEVNRSGIDSPDRNF</sequence>
<dbReference type="EMBL" id="AUSU01003269">
    <property type="protein sequence ID" value="EPS67158.1"/>
    <property type="molecule type" value="Genomic_DNA"/>
</dbReference>
<proteinExistence type="predicted"/>
<protein>
    <submittedName>
        <fullName evidence="1">Uncharacterized protein</fullName>
    </submittedName>
</protein>
<accession>S8DVE3</accession>
<gene>
    <name evidence="1" type="ORF">M569_07620</name>
</gene>
<reference evidence="1 2" key="1">
    <citation type="journal article" date="2013" name="BMC Genomics">
        <title>The miniature genome of a carnivorous plant Genlisea aurea contains a low number of genes and short non-coding sequences.</title>
        <authorList>
            <person name="Leushkin E.V."/>
            <person name="Sutormin R.A."/>
            <person name="Nabieva E.R."/>
            <person name="Penin A.A."/>
            <person name="Kondrashov A.S."/>
            <person name="Logacheva M.D."/>
        </authorList>
    </citation>
    <scope>NUCLEOTIDE SEQUENCE [LARGE SCALE GENOMIC DNA]</scope>
</reference>